<evidence type="ECO:0000256" key="3">
    <source>
        <dbReference type="ARBA" id="ARBA00022729"/>
    </source>
</evidence>
<evidence type="ECO:0000256" key="1">
    <source>
        <dbReference type="ARBA" id="ARBA00022659"/>
    </source>
</evidence>
<dbReference type="AlphaFoldDB" id="A0A8J2L4N3"/>
<feature type="disulfide bond" evidence="10">
    <location>
        <begin position="311"/>
        <end position="326"/>
    </location>
</feature>
<evidence type="ECO:0000313" key="13">
    <source>
        <dbReference type="EMBL" id="CAG7815359.1"/>
    </source>
</evidence>
<dbReference type="GO" id="GO:0042381">
    <property type="term" value="P:hemolymph coagulation"/>
    <property type="evidence" value="ECO:0007669"/>
    <property type="project" value="UniProtKB-KW"/>
</dbReference>
<comment type="caution">
    <text evidence="13">The sequence shown here is derived from an EMBL/GenBank/DDBJ whole genome shotgun (WGS) entry which is preliminary data.</text>
</comment>
<dbReference type="InterPro" id="IPR001254">
    <property type="entry name" value="Trypsin_dom"/>
</dbReference>
<dbReference type="EC" id="3.4.21.84" evidence="9"/>
<dbReference type="PROSITE" id="PS00135">
    <property type="entry name" value="TRYPSIN_SER"/>
    <property type="match status" value="1"/>
</dbReference>
<keyword evidence="14" id="KW-1185">Reference proteome</keyword>
<feature type="disulfide bond" evidence="10">
    <location>
        <begin position="259"/>
        <end position="271"/>
    </location>
</feature>
<reference evidence="13" key="1">
    <citation type="submission" date="2021-06" db="EMBL/GenBank/DDBJ databases">
        <authorList>
            <person name="Hodson N. C."/>
            <person name="Mongue J. A."/>
            <person name="Jaron S. K."/>
        </authorList>
    </citation>
    <scope>NUCLEOTIDE SEQUENCE</scope>
</reference>
<dbReference type="CDD" id="cd00112">
    <property type="entry name" value="LDLa"/>
    <property type="match status" value="2"/>
</dbReference>
<dbReference type="Proteomes" id="UP000708208">
    <property type="component" value="Unassembled WGS sequence"/>
</dbReference>
<evidence type="ECO:0000256" key="8">
    <source>
        <dbReference type="ARBA" id="ARBA00052079"/>
    </source>
</evidence>
<comment type="catalytic activity">
    <reaction evidence="8">
        <text>Selective cleavage of 103-Arg-|-Ser-104 and 124-Ile-|-Ile-125 bonds in Limulus clotting factor B to form activated factor B. Cleavage of -Pro-Arg-|-Xaa- bonds in synthetic substrates.</text>
        <dbReference type="EC" id="3.4.21.84"/>
    </reaction>
</comment>
<dbReference type="InterPro" id="IPR033116">
    <property type="entry name" value="TRYPSIN_SER"/>
</dbReference>
<gene>
    <name evidence="13" type="ORF">AFUS01_LOCUS26044</name>
</gene>
<evidence type="ECO:0000313" key="14">
    <source>
        <dbReference type="Proteomes" id="UP000708208"/>
    </source>
</evidence>
<feature type="disulfide bond" evidence="10">
    <location>
        <begin position="299"/>
        <end position="317"/>
    </location>
</feature>
<keyword evidence="4 11" id="KW-0378">Hydrolase</keyword>
<dbReference type="CDD" id="cd00190">
    <property type="entry name" value="Tryp_SPc"/>
    <property type="match status" value="1"/>
</dbReference>
<dbReference type="OrthoDB" id="6512489at2759"/>
<sequence>MGGLLHSILEGSRSLILPRISGGTVALEGEFPHQVQLTYNGQHFCGGSIISSILILTAAHCLINKRTDNIRVFAGKHHRTVFDNTEQSRRVRQMILHERYNTINHENDIAIIELESELDFNVYTKSVLVPKDRRVLNTTAETSGWGSVPELSQHLATTLRKVIVEIHDDRYCERKWGLSFKSGMMCAGIGIRDSCGGDSGGPVTCDHLRYPGKKFVCGITSFGVGGCGNADYPGVYTDVAEYYNWIQIKTSGIRGRANCPKAYFSCSNLNCVPQSSTCDHFDDCGDESDENCLTTSFQCSSGKKIDRKYKCDGVDDCGDNSDENYCSGADVESNNFDRLSAVDLQSQLVQFYRSKKERLGQLITSGVLARLR</sequence>
<dbReference type="PROSITE" id="PS50068">
    <property type="entry name" value="LDLRA_2"/>
    <property type="match status" value="2"/>
</dbReference>
<comment type="caution">
    <text evidence="10">Lacks conserved residue(s) required for the propagation of feature annotation.</text>
</comment>
<proteinExistence type="predicted"/>
<evidence type="ECO:0000256" key="10">
    <source>
        <dbReference type="PROSITE-ProRule" id="PRU00124"/>
    </source>
</evidence>
<evidence type="ECO:0000256" key="2">
    <source>
        <dbReference type="ARBA" id="ARBA00022670"/>
    </source>
</evidence>
<evidence type="ECO:0000256" key="4">
    <source>
        <dbReference type="ARBA" id="ARBA00022801"/>
    </source>
</evidence>
<dbReference type="PANTHER" id="PTHR24252">
    <property type="entry name" value="ACROSIN-RELATED"/>
    <property type="match status" value="1"/>
</dbReference>
<keyword evidence="2 11" id="KW-0645">Protease</keyword>
<dbReference type="SMART" id="SM00192">
    <property type="entry name" value="LDLa"/>
    <property type="match status" value="2"/>
</dbReference>
<evidence type="ECO:0000256" key="5">
    <source>
        <dbReference type="ARBA" id="ARBA00022820"/>
    </source>
</evidence>
<keyword evidence="7 10" id="KW-1015">Disulfide bond</keyword>
<dbReference type="PANTHER" id="PTHR24252:SF18">
    <property type="entry name" value="OVOCHYMASE 1"/>
    <property type="match status" value="1"/>
</dbReference>
<dbReference type="Pfam" id="PF00089">
    <property type="entry name" value="Trypsin"/>
    <property type="match status" value="1"/>
</dbReference>
<dbReference type="FunFam" id="2.40.10.10:FF:000120">
    <property type="entry name" value="Putative serine protease"/>
    <property type="match status" value="1"/>
</dbReference>
<dbReference type="InterPro" id="IPR018114">
    <property type="entry name" value="TRYPSIN_HIS"/>
</dbReference>
<dbReference type="InterPro" id="IPR002172">
    <property type="entry name" value="LDrepeatLR_classA_rpt"/>
</dbReference>
<evidence type="ECO:0000256" key="7">
    <source>
        <dbReference type="ARBA" id="ARBA00023157"/>
    </source>
</evidence>
<dbReference type="Pfam" id="PF00057">
    <property type="entry name" value="Ldl_recept_a"/>
    <property type="match status" value="1"/>
</dbReference>
<keyword evidence="3" id="KW-0732">Signal</keyword>
<keyword evidence="6 11" id="KW-0720">Serine protease</keyword>
<dbReference type="EMBL" id="CAJVCH010342433">
    <property type="protein sequence ID" value="CAG7815359.1"/>
    <property type="molecule type" value="Genomic_DNA"/>
</dbReference>
<protein>
    <recommendedName>
        <fullName evidence="9">limulus clotting factor C</fullName>
        <ecNumber evidence="9">3.4.21.84</ecNumber>
    </recommendedName>
</protein>
<dbReference type="GO" id="GO:0004252">
    <property type="term" value="F:serine-type endopeptidase activity"/>
    <property type="evidence" value="ECO:0007669"/>
    <property type="project" value="InterPro"/>
</dbReference>
<evidence type="ECO:0000256" key="9">
    <source>
        <dbReference type="ARBA" id="ARBA00066707"/>
    </source>
</evidence>
<accession>A0A8J2L4N3</accession>
<feature type="domain" description="Peptidase S1" evidence="12">
    <location>
        <begin position="20"/>
        <end position="251"/>
    </location>
</feature>
<evidence type="ECO:0000259" key="12">
    <source>
        <dbReference type="PROSITE" id="PS50240"/>
    </source>
</evidence>
<evidence type="ECO:0000256" key="6">
    <source>
        <dbReference type="ARBA" id="ARBA00022825"/>
    </source>
</evidence>
<keyword evidence="1" id="KW-0768">Sushi</keyword>
<dbReference type="GO" id="GO:0006508">
    <property type="term" value="P:proteolysis"/>
    <property type="evidence" value="ECO:0007669"/>
    <property type="project" value="UniProtKB-KW"/>
</dbReference>
<dbReference type="PROSITE" id="PS00134">
    <property type="entry name" value="TRYPSIN_HIS"/>
    <property type="match status" value="1"/>
</dbReference>
<evidence type="ECO:0000256" key="11">
    <source>
        <dbReference type="RuleBase" id="RU363034"/>
    </source>
</evidence>
<organism evidence="13 14">
    <name type="scientific">Allacma fusca</name>
    <dbReference type="NCBI Taxonomy" id="39272"/>
    <lineage>
        <taxon>Eukaryota</taxon>
        <taxon>Metazoa</taxon>
        <taxon>Ecdysozoa</taxon>
        <taxon>Arthropoda</taxon>
        <taxon>Hexapoda</taxon>
        <taxon>Collembola</taxon>
        <taxon>Symphypleona</taxon>
        <taxon>Sminthuridae</taxon>
        <taxon>Allacma</taxon>
    </lineage>
</organism>
<keyword evidence="5" id="KW-0353">Hemolymph clotting</keyword>
<feature type="disulfide bond" evidence="10">
    <location>
        <begin position="266"/>
        <end position="284"/>
    </location>
</feature>
<dbReference type="PROSITE" id="PS50240">
    <property type="entry name" value="TRYPSIN_DOM"/>
    <property type="match status" value="1"/>
</dbReference>
<name>A0A8J2L4N3_9HEXA</name>
<dbReference type="SMART" id="SM00020">
    <property type="entry name" value="Tryp_SPc"/>
    <property type="match status" value="1"/>
</dbReference>